<evidence type="ECO:0000256" key="2">
    <source>
        <dbReference type="SAM" id="Phobius"/>
    </source>
</evidence>
<dbReference type="Proteomes" id="UP000249538">
    <property type="component" value="Unassembled WGS sequence"/>
</dbReference>
<dbReference type="GO" id="GO:0003677">
    <property type="term" value="F:DNA binding"/>
    <property type="evidence" value="ECO:0007669"/>
    <property type="project" value="UniProtKB-KW"/>
</dbReference>
<feature type="region of interest" description="Disordered" evidence="1">
    <location>
        <begin position="165"/>
        <end position="184"/>
    </location>
</feature>
<dbReference type="InterPro" id="IPR007492">
    <property type="entry name" value="LytTR_DNA-bd_dom"/>
</dbReference>
<feature type="transmembrane region" description="Helical" evidence="2">
    <location>
        <begin position="51"/>
        <end position="69"/>
    </location>
</feature>
<keyword evidence="2" id="KW-0472">Membrane</keyword>
<feature type="domain" description="HTH LytTR-type" evidence="3">
    <location>
        <begin position="206"/>
        <end position="294"/>
    </location>
</feature>
<gene>
    <name evidence="4" type="ORF">LX76_03286</name>
</gene>
<accession>A0A2W7R4G5</accession>
<evidence type="ECO:0000313" key="4">
    <source>
        <dbReference type="EMBL" id="PZX50747.1"/>
    </source>
</evidence>
<evidence type="ECO:0000313" key="5">
    <source>
        <dbReference type="Proteomes" id="UP000249538"/>
    </source>
</evidence>
<organism evidence="4 5">
    <name type="scientific">Cereibacter changlensis</name>
    <dbReference type="NCBI Taxonomy" id="402884"/>
    <lineage>
        <taxon>Bacteria</taxon>
        <taxon>Pseudomonadati</taxon>
        <taxon>Pseudomonadota</taxon>
        <taxon>Alphaproteobacteria</taxon>
        <taxon>Rhodobacterales</taxon>
        <taxon>Paracoccaceae</taxon>
        <taxon>Cereibacter</taxon>
    </lineage>
</organism>
<evidence type="ECO:0000259" key="3">
    <source>
        <dbReference type="PROSITE" id="PS50930"/>
    </source>
</evidence>
<reference evidence="4 5" key="1">
    <citation type="submission" date="2018-06" db="EMBL/GenBank/DDBJ databases">
        <title>Genomic Encyclopedia of Archaeal and Bacterial Type Strains, Phase II (KMG-II): from individual species to whole genera.</title>
        <authorList>
            <person name="Goeker M."/>
        </authorList>
    </citation>
    <scope>NUCLEOTIDE SEQUENCE [LARGE SCALE GENOMIC DNA]</scope>
    <source>
        <strain evidence="4 5">DSM 18774</strain>
    </source>
</reference>
<dbReference type="Pfam" id="PF04397">
    <property type="entry name" value="LytTR"/>
    <property type="match status" value="1"/>
</dbReference>
<dbReference type="SMART" id="SM00850">
    <property type="entry name" value="LytTR"/>
    <property type="match status" value="1"/>
</dbReference>
<comment type="caution">
    <text evidence="4">The sequence shown here is derived from an EMBL/GenBank/DDBJ whole genome shotgun (WGS) entry which is preliminary data.</text>
</comment>
<keyword evidence="2" id="KW-1133">Transmembrane helix</keyword>
<feature type="transmembrane region" description="Helical" evidence="2">
    <location>
        <begin position="20"/>
        <end position="39"/>
    </location>
</feature>
<keyword evidence="2" id="KW-0812">Transmembrane</keyword>
<dbReference type="Gene3D" id="2.40.50.1020">
    <property type="entry name" value="LytTr DNA-binding domain"/>
    <property type="match status" value="1"/>
</dbReference>
<evidence type="ECO:0000256" key="1">
    <source>
        <dbReference type="SAM" id="MobiDB-lite"/>
    </source>
</evidence>
<feature type="transmembrane region" description="Helical" evidence="2">
    <location>
        <begin position="89"/>
        <end position="110"/>
    </location>
</feature>
<sequence>MSSRARYPLLDDLVVHVDPRHSWTGYLVAAGTILSFGLALSEPSASSGLGLPARFVFWLAHVASALILYELTQITLGRIAMFGHLPPVFSVTMVGVVGALLFSTFNLLLLDRIVFLIGDVLDPESISIAGLMDELRDSGAVSVLFWVLLNSPRLIMIAEQKNADEAGEPPPAEVASTPPDAADAPSEAGRLLLDLLSRLPRRIGTDIVAISAELHYLRVYTLAGEALILMSFGRAVEALGVIPGQTIHRSHWIAVAHVATLESDGNRVICRLDTGLELPVSRTYRPRLRATLAGRDHQRVLQAAGRIAPAPNAVE</sequence>
<proteinExistence type="predicted"/>
<protein>
    <submittedName>
        <fullName evidence="4">LytTr DNA-binding domain-containing protein</fullName>
    </submittedName>
</protein>
<keyword evidence="4" id="KW-0238">DNA-binding</keyword>
<name>A0A2W7R4G5_9RHOB</name>
<dbReference type="EMBL" id="QKZS01000011">
    <property type="protein sequence ID" value="PZX50747.1"/>
    <property type="molecule type" value="Genomic_DNA"/>
</dbReference>
<dbReference type="PROSITE" id="PS50930">
    <property type="entry name" value="HTH_LYTTR"/>
    <property type="match status" value="1"/>
</dbReference>
<dbReference type="AlphaFoldDB" id="A0A2W7R4G5"/>